<reference evidence="4 5" key="1">
    <citation type="submission" date="2020-08" db="EMBL/GenBank/DDBJ databases">
        <title>Novel species isolated from subtropical streams in China.</title>
        <authorList>
            <person name="Lu H."/>
        </authorList>
    </citation>
    <scope>NUCLEOTIDE SEQUENCE [LARGE SCALE GENOMIC DNA]</scope>
    <source>
        <strain evidence="4 5">CCTCC AB 2015119</strain>
    </source>
</reference>
<accession>A0ABR6XGF1</accession>
<feature type="repeat" description="ANK" evidence="3">
    <location>
        <begin position="204"/>
        <end position="236"/>
    </location>
</feature>
<comment type="caution">
    <text evidence="4">The sequence shown here is derived from an EMBL/GenBank/DDBJ whole genome shotgun (WGS) entry which is preliminary data.</text>
</comment>
<dbReference type="Pfam" id="PF12796">
    <property type="entry name" value="Ank_2"/>
    <property type="match status" value="1"/>
</dbReference>
<dbReference type="EMBL" id="JACOFT010000003">
    <property type="protein sequence ID" value="MBC3811987.1"/>
    <property type="molecule type" value="Genomic_DNA"/>
</dbReference>
<evidence type="ECO:0000256" key="1">
    <source>
        <dbReference type="ARBA" id="ARBA00022737"/>
    </source>
</evidence>
<dbReference type="PANTHER" id="PTHR24201">
    <property type="entry name" value="ANK_REP_REGION DOMAIN-CONTAINING PROTEIN"/>
    <property type="match status" value="1"/>
</dbReference>
<dbReference type="InterPro" id="IPR002110">
    <property type="entry name" value="Ankyrin_rpt"/>
</dbReference>
<feature type="repeat" description="ANK" evidence="3">
    <location>
        <begin position="237"/>
        <end position="270"/>
    </location>
</feature>
<organism evidence="4 5">
    <name type="scientific">Undibacterium aquatile</name>
    <dbReference type="NCBI Taxonomy" id="1537398"/>
    <lineage>
        <taxon>Bacteria</taxon>
        <taxon>Pseudomonadati</taxon>
        <taxon>Pseudomonadota</taxon>
        <taxon>Betaproteobacteria</taxon>
        <taxon>Burkholderiales</taxon>
        <taxon>Oxalobacteraceae</taxon>
        <taxon>Undibacterium</taxon>
    </lineage>
</organism>
<dbReference type="InterPro" id="IPR050776">
    <property type="entry name" value="Ank_Repeat/CDKN_Inhibitor"/>
</dbReference>
<dbReference type="PROSITE" id="PS50297">
    <property type="entry name" value="ANK_REP_REGION"/>
    <property type="match status" value="3"/>
</dbReference>
<evidence type="ECO:0000313" key="4">
    <source>
        <dbReference type="EMBL" id="MBC3811987.1"/>
    </source>
</evidence>
<evidence type="ECO:0000256" key="3">
    <source>
        <dbReference type="PROSITE-ProRule" id="PRU00023"/>
    </source>
</evidence>
<dbReference type="PROSITE" id="PS50088">
    <property type="entry name" value="ANK_REPEAT"/>
    <property type="match status" value="3"/>
</dbReference>
<feature type="repeat" description="ANK" evidence="3">
    <location>
        <begin position="141"/>
        <end position="174"/>
    </location>
</feature>
<name>A0ABR6XGF1_9BURK</name>
<protein>
    <submittedName>
        <fullName evidence="4">Ankyrin repeat domain-containing protein</fullName>
    </submittedName>
</protein>
<dbReference type="PRINTS" id="PR01415">
    <property type="entry name" value="ANKYRIN"/>
</dbReference>
<dbReference type="RefSeq" id="WP_190479496.1">
    <property type="nucleotide sequence ID" value="NZ_JACOFT010000003.1"/>
</dbReference>
<gene>
    <name evidence="4" type="ORF">H8K26_11080</name>
</gene>
<keyword evidence="1" id="KW-0677">Repeat</keyword>
<dbReference type="SUPFAM" id="SSF48403">
    <property type="entry name" value="Ankyrin repeat"/>
    <property type="match status" value="1"/>
</dbReference>
<keyword evidence="2 3" id="KW-0040">ANK repeat</keyword>
<proteinExistence type="predicted"/>
<dbReference type="Gene3D" id="1.25.40.20">
    <property type="entry name" value="Ankyrin repeat-containing domain"/>
    <property type="match status" value="2"/>
</dbReference>
<dbReference type="InterPro" id="IPR036770">
    <property type="entry name" value="Ankyrin_rpt-contain_sf"/>
</dbReference>
<dbReference type="Proteomes" id="UP000637632">
    <property type="component" value="Unassembled WGS sequence"/>
</dbReference>
<evidence type="ECO:0000256" key="2">
    <source>
        <dbReference type="ARBA" id="ARBA00023043"/>
    </source>
</evidence>
<dbReference type="SMART" id="SM00248">
    <property type="entry name" value="ANK"/>
    <property type="match status" value="5"/>
</dbReference>
<keyword evidence="5" id="KW-1185">Reference proteome</keyword>
<sequence>MSGKASRGMVWARIFIVLILVSLMAWCTTNNRRMAQSAPLRMELQSIFLEQGLIDNNNERSNLADVARKAGTARMNRLLYDVAGSASLDSLKWIVANGAEPKDIGIMRDMTLLQSVAMRAQGDRIEYFLGLGLNPAERSRDGKTLMHIAAQGGMDNKVLALLVAKGLNMNEPDNVGRVPIHYASVKAISVLAGAGADIDAKDALGMTPLHYAAKEGKNDIVAELLRNSASVYLTDKKGRTALHFAAMTAQSNNVVDTLLAAGAPVTVRDEDGNTPKDLAIEARDNYRYHNVSVIDRL</sequence>
<evidence type="ECO:0000313" key="5">
    <source>
        <dbReference type="Proteomes" id="UP000637632"/>
    </source>
</evidence>